<protein>
    <submittedName>
        <fullName evidence="1">Uncharacterized protein</fullName>
    </submittedName>
</protein>
<dbReference type="EMBL" id="JBEDNW010000010">
    <property type="protein sequence ID" value="MEZ3168771.1"/>
    <property type="molecule type" value="Genomic_DNA"/>
</dbReference>
<evidence type="ECO:0000313" key="1">
    <source>
        <dbReference type="EMBL" id="GAA0539576.1"/>
    </source>
</evidence>
<reference evidence="1" key="2">
    <citation type="submission" date="2023-12" db="EMBL/GenBank/DDBJ databases">
        <authorList>
            <person name="Sun Q."/>
            <person name="Inoue M."/>
        </authorList>
    </citation>
    <scope>NUCLEOTIDE SEQUENCE</scope>
    <source>
        <strain evidence="1">JCM 14265</strain>
    </source>
</reference>
<reference evidence="2 4" key="3">
    <citation type="submission" date="2024-06" db="EMBL/GenBank/DDBJ databases">
        <title>Halorubrum miltondacostae sp. nov., a potential PHA producer isolated from an inland solar saltern in Rio Maior, Portugal.</title>
        <authorList>
            <person name="Albuquerque L."/>
            <person name="Viver T."/>
            <person name="Barroso C."/>
            <person name="Claudino R."/>
            <person name="Galvan M."/>
            <person name="Simoes G."/>
            <person name="Lobo Da Cunha A."/>
            <person name="Egas C."/>
        </authorList>
    </citation>
    <scope>NUCLEOTIDE SEQUENCE [LARGE SCALE GENOMIC DNA]</scope>
    <source>
        <strain evidence="2 4">DSM 18646</strain>
    </source>
</reference>
<name>A0AAV3SQK4_9EURY</name>
<evidence type="ECO:0000313" key="2">
    <source>
        <dbReference type="EMBL" id="MEZ3168771.1"/>
    </source>
</evidence>
<evidence type="ECO:0000313" key="3">
    <source>
        <dbReference type="Proteomes" id="UP001501425"/>
    </source>
</evidence>
<comment type="caution">
    <text evidence="1">The sequence shown here is derived from an EMBL/GenBank/DDBJ whole genome shotgun (WGS) entry which is preliminary data.</text>
</comment>
<dbReference type="RefSeq" id="WP_343777701.1">
    <property type="nucleotide sequence ID" value="NZ_BAAADQ010000005.1"/>
</dbReference>
<organism evidence="1 3">
    <name type="scientific">Halorubrum ejinorense</name>
    <dbReference type="NCBI Taxonomy" id="425309"/>
    <lineage>
        <taxon>Archaea</taxon>
        <taxon>Methanobacteriati</taxon>
        <taxon>Methanobacteriota</taxon>
        <taxon>Stenosarchaea group</taxon>
        <taxon>Halobacteria</taxon>
        <taxon>Halobacteriales</taxon>
        <taxon>Haloferacaceae</taxon>
        <taxon>Halorubrum</taxon>
    </lineage>
</organism>
<dbReference type="AlphaFoldDB" id="A0AAV3SQK4"/>
<dbReference type="Proteomes" id="UP001567571">
    <property type="component" value="Unassembled WGS sequence"/>
</dbReference>
<gene>
    <name evidence="2" type="ORF">ABNG02_15765</name>
    <name evidence="1" type="ORF">GCM10008994_13350</name>
</gene>
<sequence>MPDAETETFEGYLILDWRSGEQRQRKTEPADLAPHQLAIPYSIDVDVPEVTVPTIEAAIEVPEAEVEQSIVEETRELADDFEQGDA</sequence>
<dbReference type="EMBL" id="BAAADQ010000005">
    <property type="protein sequence ID" value="GAA0539576.1"/>
    <property type="molecule type" value="Genomic_DNA"/>
</dbReference>
<accession>A0AAV3SQK4</accession>
<proteinExistence type="predicted"/>
<evidence type="ECO:0000313" key="4">
    <source>
        <dbReference type="Proteomes" id="UP001567571"/>
    </source>
</evidence>
<dbReference type="Proteomes" id="UP001501425">
    <property type="component" value="Unassembled WGS sequence"/>
</dbReference>
<keyword evidence="4" id="KW-1185">Reference proteome</keyword>
<reference evidence="1" key="1">
    <citation type="journal article" date="2014" name="Int. J. Syst. Evol. Microbiol.">
        <title>Complete genome sequence of Corynebacterium casei LMG S-19264T (=DSM 44701T), isolated from a smear-ripened cheese.</title>
        <authorList>
            <consortium name="US DOE Joint Genome Institute (JGI-PGF)"/>
            <person name="Walter F."/>
            <person name="Albersmeier A."/>
            <person name="Kalinowski J."/>
            <person name="Ruckert C."/>
        </authorList>
    </citation>
    <scope>NUCLEOTIDE SEQUENCE</scope>
    <source>
        <strain evidence="1">JCM 14265</strain>
    </source>
</reference>